<dbReference type="GO" id="GO:0016491">
    <property type="term" value="F:oxidoreductase activity"/>
    <property type="evidence" value="ECO:0007669"/>
    <property type="project" value="InterPro"/>
</dbReference>
<dbReference type="Gene3D" id="3.40.50.80">
    <property type="entry name" value="Nucleotide-binding domain of ferredoxin-NADP reductase (FNR) module"/>
    <property type="match status" value="1"/>
</dbReference>
<name>A0A0G1MDF0_9BACT</name>
<protein>
    <submittedName>
        <fullName evidence="2">Oxidoreductase FAD-binding domain protein</fullName>
    </submittedName>
</protein>
<dbReference type="InterPro" id="IPR017927">
    <property type="entry name" value="FAD-bd_FR_type"/>
</dbReference>
<accession>A0A0G1MDF0</accession>
<dbReference type="PATRIC" id="fig|1619041.3.peg.868"/>
<evidence type="ECO:0000259" key="1">
    <source>
        <dbReference type="PROSITE" id="PS51384"/>
    </source>
</evidence>
<dbReference type="Pfam" id="PF00970">
    <property type="entry name" value="FAD_binding_6"/>
    <property type="match status" value="1"/>
</dbReference>
<dbReference type="InterPro" id="IPR017938">
    <property type="entry name" value="Riboflavin_synthase-like_b-brl"/>
</dbReference>
<dbReference type="PRINTS" id="PR00371">
    <property type="entry name" value="FPNCR"/>
</dbReference>
<dbReference type="Proteomes" id="UP000033999">
    <property type="component" value="Unassembled WGS sequence"/>
</dbReference>
<dbReference type="AlphaFoldDB" id="A0A0G1MDF0"/>
<evidence type="ECO:0000313" key="2">
    <source>
        <dbReference type="EMBL" id="KKU06331.1"/>
    </source>
</evidence>
<dbReference type="InterPro" id="IPR008333">
    <property type="entry name" value="Cbr1-like_FAD-bd_dom"/>
</dbReference>
<comment type="caution">
    <text evidence="2">The sequence shown here is derived from an EMBL/GenBank/DDBJ whole genome shotgun (WGS) entry which is preliminary data.</text>
</comment>
<feature type="domain" description="FAD-binding FR-type" evidence="1">
    <location>
        <begin position="2"/>
        <end position="115"/>
    </location>
</feature>
<dbReference type="PANTHER" id="PTHR47354">
    <property type="entry name" value="NADH OXIDOREDUCTASE HCR"/>
    <property type="match status" value="1"/>
</dbReference>
<dbReference type="PRINTS" id="PR00406">
    <property type="entry name" value="CYTB5RDTASE"/>
</dbReference>
<dbReference type="InterPro" id="IPR001433">
    <property type="entry name" value="OxRdtase_FAD/NAD-bd"/>
</dbReference>
<organism evidence="2 3">
    <name type="scientific">Candidatus Magasanikbacteria bacterium GW2011_GWA2_45_39</name>
    <dbReference type="NCBI Taxonomy" id="1619041"/>
    <lineage>
        <taxon>Bacteria</taxon>
        <taxon>Candidatus Magasanikiibacteriota</taxon>
    </lineage>
</organism>
<sequence length="248" mass="27942">MPQEFKTKLKEKKQLTPDTWALTFDLGVQTLVFQMGQFVMLKILLQEKKDFAVNEGRKQLQYRSYSIASSTAEKNFIELIVKKPADGFVSRYLTDIMDIGDELSTMGPYGNFILPENPPYESIVFIAAGSGVAPYLSMMRTVNRSTLPIRLHLLFSNKTESDIIARKEIENTCDGNSLLSYDFTLTRADGSWQGRKGRINIDMLAPHLSNKKRTTWYLCGAPAVVNEVNALLEGAGISPNDIKQEIYN</sequence>
<dbReference type="Pfam" id="PF00175">
    <property type="entry name" value="NAD_binding_1"/>
    <property type="match status" value="1"/>
</dbReference>
<dbReference type="InterPro" id="IPR039261">
    <property type="entry name" value="FNR_nucleotide-bd"/>
</dbReference>
<dbReference type="SUPFAM" id="SSF63380">
    <property type="entry name" value="Riboflavin synthase domain-like"/>
    <property type="match status" value="1"/>
</dbReference>
<dbReference type="Gene3D" id="2.40.30.10">
    <property type="entry name" value="Translation factors"/>
    <property type="match status" value="1"/>
</dbReference>
<dbReference type="EMBL" id="LCKX01000035">
    <property type="protein sequence ID" value="KKU06331.1"/>
    <property type="molecule type" value="Genomic_DNA"/>
</dbReference>
<dbReference type="SUPFAM" id="SSF52343">
    <property type="entry name" value="Ferredoxin reductase-like, C-terminal NADP-linked domain"/>
    <property type="match status" value="1"/>
</dbReference>
<gene>
    <name evidence="2" type="ORF">UX10_C0035G0002</name>
</gene>
<dbReference type="PANTHER" id="PTHR47354:SF5">
    <property type="entry name" value="PROTEIN RFBI"/>
    <property type="match status" value="1"/>
</dbReference>
<dbReference type="InterPro" id="IPR001709">
    <property type="entry name" value="Flavoprot_Pyr_Nucl_cyt_Rdtase"/>
</dbReference>
<proteinExistence type="predicted"/>
<reference evidence="2 3" key="1">
    <citation type="journal article" date="2015" name="Nature">
        <title>rRNA introns, odd ribosomes, and small enigmatic genomes across a large radiation of phyla.</title>
        <authorList>
            <person name="Brown C.T."/>
            <person name="Hug L.A."/>
            <person name="Thomas B.C."/>
            <person name="Sharon I."/>
            <person name="Castelle C.J."/>
            <person name="Singh A."/>
            <person name="Wilkins M.J."/>
            <person name="Williams K.H."/>
            <person name="Banfield J.F."/>
        </authorList>
    </citation>
    <scope>NUCLEOTIDE SEQUENCE [LARGE SCALE GENOMIC DNA]</scope>
</reference>
<dbReference type="InterPro" id="IPR050415">
    <property type="entry name" value="MRET"/>
</dbReference>
<evidence type="ECO:0000313" key="3">
    <source>
        <dbReference type="Proteomes" id="UP000033999"/>
    </source>
</evidence>
<dbReference type="PROSITE" id="PS51384">
    <property type="entry name" value="FAD_FR"/>
    <property type="match status" value="1"/>
</dbReference>